<name>A0A318XMT1_9FIRM</name>
<dbReference type="SUPFAM" id="SSF55594">
    <property type="entry name" value="HPr-like"/>
    <property type="match status" value="1"/>
</dbReference>
<dbReference type="AlphaFoldDB" id="A0A318XMT1"/>
<dbReference type="PANTHER" id="PTHR33705">
    <property type="entry name" value="PHOSPHOCARRIER PROTEIN HPR"/>
    <property type="match status" value="1"/>
</dbReference>
<evidence type="ECO:0000313" key="6">
    <source>
        <dbReference type="Proteomes" id="UP000248132"/>
    </source>
</evidence>
<dbReference type="NCBIfam" id="TIGR01003">
    <property type="entry name" value="PTS_HPr_family"/>
    <property type="match status" value="1"/>
</dbReference>
<comment type="subcellular location">
    <subcellularLocation>
        <location evidence="1">Cytoplasm</location>
    </subcellularLocation>
</comment>
<keyword evidence="3" id="KW-0598">Phosphotransferase system</keyword>
<dbReference type="GO" id="GO:0005737">
    <property type="term" value="C:cytoplasm"/>
    <property type="evidence" value="ECO:0007669"/>
    <property type="project" value="UniProtKB-SubCell"/>
</dbReference>
<comment type="caution">
    <text evidence="5">The sequence shown here is derived from an EMBL/GenBank/DDBJ whole genome shotgun (WGS) entry which is preliminary data.</text>
</comment>
<evidence type="ECO:0000256" key="3">
    <source>
        <dbReference type="ARBA" id="ARBA00022683"/>
    </source>
</evidence>
<protein>
    <submittedName>
        <fullName evidence="5">Phosphocarrier protein</fullName>
    </submittedName>
</protein>
<evidence type="ECO:0000256" key="2">
    <source>
        <dbReference type="ARBA" id="ARBA00022490"/>
    </source>
</evidence>
<feature type="domain" description="HPr" evidence="4">
    <location>
        <begin position="1"/>
        <end position="87"/>
    </location>
</feature>
<dbReference type="GO" id="GO:0009401">
    <property type="term" value="P:phosphoenolpyruvate-dependent sugar phosphotransferase system"/>
    <property type="evidence" value="ECO:0007669"/>
    <property type="project" value="UniProtKB-KW"/>
</dbReference>
<dbReference type="Proteomes" id="UP000248132">
    <property type="component" value="Unassembled WGS sequence"/>
</dbReference>
<dbReference type="InterPro" id="IPR050399">
    <property type="entry name" value="HPr"/>
</dbReference>
<organism evidence="5 6">
    <name type="scientific">Ruminiclostridium sufflavum DSM 19573</name>
    <dbReference type="NCBI Taxonomy" id="1121337"/>
    <lineage>
        <taxon>Bacteria</taxon>
        <taxon>Bacillati</taxon>
        <taxon>Bacillota</taxon>
        <taxon>Clostridia</taxon>
        <taxon>Eubacteriales</taxon>
        <taxon>Oscillospiraceae</taxon>
        <taxon>Ruminiclostridium</taxon>
    </lineage>
</organism>
<dbReference type="PRINTS" id="PR00107">
    <property type="entry name" value="PHOSPHOCPHPR"/>
</dbReference>
<dbReference type="PROSITE" id="PS51350">
    <property type="entry name" value="PTS_HPR_DOM"/>
    <property type="match status" value="1"/>
</dbReference>
<dbReference type="Gene3D" id="3.30.1340.10">
    <property type="entry name" value="HPr-like"/>
    <property type="match status" value="1"/>
</dbReference>
<evidence type="ECO:0000256" key="1">
    <source>
        <dbReference type="ARBA" id="ARBA00004496"/>
    </source>
</evidence>
<reference evidence="5 6" key="1">
    <citation type="submission" date="2018-06" db="EMBL/GenBank/DDBJ databases">
        <title>Genomic Encyclopedia of Type Strains, Phase I: the one thousand microbial genomes (KMG-I) project.</title>
        <authorList>
            <person name="Kyrpides N."/>
        </authorList>
    </citation>
    <scope>NUCLEOTIDE SEQUENCE [LARGE SCALE GENOMIC DNA]</scope>
    <source>
        <strain evidence="5 6">DSM 19573</strain>
    </source>
</reference>
<sequence>MISQKITITNPSGLHLRPAGLLAGIASKCNSEITIICGQNRINAKSVINIMTAGIKKGTEIEVACNGHTEEQDLKTIIAAIAGGLGE</sequence>
<dbReference type="InterPro" id="IPR035895">
    <property type="entry name" value="HPr-like_sf"/>
</dbReference>
<dbReference type="CDD" id="cd00367">
    <property type="entry name" value="PTS-HPr_like"/>
    <property type="match status" value="1"/>
</dbReference>
<gene>
    <name evidence="5" type="ORF">LY28_01633</name>
</gene>
<dbReference type="Pfam" id="PF00381">
    <property type="entry name" value="PTS-HPr"/>
    <property type="match status" value="1"/>
</dbReference>
<proteinExistence type="predicted"/>
<dbReference type="EMBL" id="QKMR01000008">
    <property type="protein sequence ID" value="PYG87923.1"/>
    <property type="molecule type" value="Genomic_DNA"/>
</dbReference>
<evidence type="ECO:0000259" key="4">
    <source>
        <dbReference type="PROSITE" id="PS51350"/>
    </source>
</evidence>
<dbReference type="PANTHER" id="PTHR33705:SF2">
    <property type="entry name" value="PHOSPHOCARRIER PROTEIN NPR"/>
    <property type="match status" value="1"/>
</dbReference>
<keyword evidence="2" id="KW-0963">Cytoplasm</keyword>
<dbReference type="RefSeq" id="WP_110461792.1">
    <property type="nucleotide sequence ID" value="NZ_QKMR01000008.1"/>
</dbReference>
<dbReference type="OrthoDB" id="9809047at2"/>
<dbReference type="InterPro" id="IPR000032">
    <property type="entry name" value="HPr-like"/>
</dbReference>
<keyword evidence="6" id="KW-1185">Reference proteome</keyword>
<evidence type="ECO:0000313" key="5">
    <source>
        <dbReference type="EMBL" id="PYG87923.1"/>
    </source>
</evidence>
<accession>A0A318XMT1</accession>